<organism evidence="3">
    <name type="scientific">freshwater metagenome</name>
    <dbReference type="NCBI Taxonomy" id="449393"/>
    <lineage>
        <taxon>unclassified sequences</taxon>
        <taxon>metagenomes</taxon>
        <taxon>ecological metagenomes</taxon>
    </lineage>
</organism>
<accession>A0A6J5YD91</accession>
<evidence type="ECO:0000256" key="1">
    <source>
        <dbReference type="SAM" id="MobiDB-lite"/>
    </source>
</evidence>
<dbReference type="AlphaFoldDB" id="A0A6J5YD91"/>
<feature type="region of interest" description="Disordered" evidence="1">
    <location>
        <begin position="262"/>
        <end position="300"/>
    </location>
</feature>
<gene>
    <name evidence="3" type="ORF">UFOPK1392_01959</name>
</gene>
<dbReference type="InterPro" id="IPR003870">
    <property type="entry name" value="DUF222"/>
</dbReference>
<dbReference type="EMBL" id="CAEMXZ010000113">
    <property type="protein sequence ID" value="CAB4324194.1"/>
    <property type="molecule type" value="Genomic_DNA"/>
</dbReference>
<dbReference type="Pfam" id="PF02720">
    <property type="entry name" value="DUF222"/>
    <property type="match status" value="1"/>
</dbReference>
<evidence type="ECO:0000259" key="2">
    <source>
        <dbReference type="SMART" id="SM00507"/>
    </source>
</evidence>
<feature type="domain" description="HNH nuclease" evidence="2">
    <location>
        <begin position="455"/>
        <end position="507"/>
    </location>
</feature>
<sequence>MAYSQGTQSFLSIEHMFETLTADQPAPANAGPASVAVANPQACSFAGSHPGSFAGSFEMAFAQLSDAVAAMLRAGVPADARALVLLRSRLDQLAALVAEAFVRFDTHELWRDEGAGSMRDWLSDACGLSRADASREVRRCERLEQWPEISTSWIEGSLSGAQVDAIVAGVPNRFVALFAGQAAAVVPLVTPLDVVDTAKAIKHWVECASAEDDPDQLRERPSGLYCDRLLDGHLVLQGTFDGTDTAIIEAALRVFDIGDPSRDSIGSSGGNSPDGSGGNSPDGSNGCSGQSVESQRTPAQRRAAALVEACRFALDHRDGAGENGRFHPHVSLIVDINDLLAAGLRVGGARRANHDTDAAAEVSDSLDLGRSVSSSSVAGSSVASSSVSGSVAGRVSGSVSGSGVAGHGTGITSEGTYLGATALAALTCDSVVQRVLMAGNRVLDLGREVRTATPAQRRAIIARDLHCRAPGCRTLPKHCEVHRVDHWINGGRTDLDRMVLLCGTHHRQFHRPGYRMELDEQATFTVHAPQGWTRSSIPERINASGP</sequence>
<feature type="compositionally biased region" description="Low complexity" evidence="1">
    <location>
        <begin position="263"/>
        <end position="274"/>
    </location>
</feature>
<reference evidence="3" key="1">
    <citation type="submission" date="2020-05" db="EMBL/GenBank/DDBJ databases">
        <authorList>
            <person name="Chiriac C."/>
            <person name="Salcher M."/>
            <person name="Ghai R."/>
            <person name="Kavagutti S V."/>
        </authorList>
    </citation>
    <scope>NUCLEOTIDE SEQUENCE</scope>
</reference>
<dbReference type="CDD" id="cd00085">
    <property type="entry name" value="HNHc"/>
    <property type="match status" value="1"/>
</dbReference>
<dbReference type="SMART" id="SM00507">
    <property type="entry name" value="HNHc"/>
    <property type="match status" value="1"/>
</dbReference>
<name>A0A6J5YD91_9ZZZZ</name>
<evidence type="ECO:0000313" key="3">
    <source>
        <dbReference type="EMBL" id="CAB4324194.1"/>
    </source>
</evidence>
<proteinExistence type="predicted"/>
<protein>
    <submittedName>
        <fullName evidence="3">Unannotated protein</fullName>
    </submittedName>
</protein>
<dbReference type="InterPro" id="IPR003615">
    <property type="entry name" value="HNH_nuc"/>
</dbReference>